<dbReference type="Proteomes" id="UP000193077">
    <property type="component" value="Unassembled WGS sequence"/>
</dbReference>
<dbReference type="OrthoDB" id="8883291at2"/>
<protein>
    <submittedName>
        <fullName evidence="1">Uncharacterized protein</fullName>
    </submittedName>
</protein>
<reference evidence="1 2" key="1">
    <citation type="submission" date="2017-03" db="EMBL/GenBank/DDBJ databases">
        <authorList>
            <person name="Afonso C.L."/>
            <person name="Miller P.J."/>
            <person name="Scott M.A."/>
            <person name="Spackman E."/>
            <person name="Goraichik I."/>
            <person name="Dimitrov K.M."/>
            <person name="Suarez D.L."/>
            <person name="Swayne D.E."/>
        </authorList>
    </citation>
    <scope>NUCLEOTIDE SEQUENCE [LARGE SCALE GENOMIC DNA]</scope>
    <source>
        <strain evidence="1 2">CECT 7639</strain>
    </source>
</reference>
<gene>
    <name evidence="1" type="ORF">TRL7639_02781</name>
</gene>
<dbReference type="AlphaFoldDB" id="A0A1Y5T3D0"/>
<proteinExistence type="predicted"/>
<dbReference type="RefSeq" id="WP_085796464.1">
    <property type="nucleotide sequence ID" value="NZ_FWFO01000002.1"/>
</dbReference>
<keyword evidence="2" id="KW-1185">Reference proteome</keyword>
<dbReference type="EMBL" id="FWFO01000002">
    <property type="protein sequence ID" value="SLN53266.1"/>
    <property type="molecule type" value="Genomic_DNA"/>
</dbReference>
<dbReference type="InterPro" id="IPR036514">
    <property type="entry name" value="SGNH_hydro_sf"/>
</dbReference>
<evidence type="ECO:0000313" key="2">
    <source>
        <dbReference type="Proteomes" id="UP000193077"/>
    </source>
</evidence>
<name>A0A1Y5T3D0_9RHOB</name>
<accession>A0A1Y5T3D0</accession>
<dbReference type="Gene3D" id="3.40.50.1110">
    <property type="entry name" value="SGNH hydrolase"/>
    <property type="match status" value="1"/>
</dbReference>
<dbReference type="GO" id="GO:0016788">
    <property type="term" value="F:hydrolase activity, acting on ester bonds"/>
    <property type="evidence" value="ECO:0007669"/>
    <property type="project" value="UniProtKB-ARBA"/>
</dbReference>
<evidence type="ECO:0000313" key="1">
    <source>
        <dbReference type="EMBL" id="SLN53266.1"/>
    </source>
</evidence>
<organism evidence="1 2">
    <name type="scientific">Falsiruegeria litorea R37</name>
    <dbReference type="NCBI Taxonomy" id="1200284"/>
    <lineage>
        <taxon>Bacteria</taxon>
        <taxon>Pseudomonadati</taxon>
        <taxon>Pseudomonadota</taxon>
        <taxon>Alphaproteobacteria</taxon>
        <taxon>Rhodobacterales</taxon>
        <taxon>Roseobacteraceae</taxon>
        <taxon>Falsiruegeria</taxon>
    </lineage>
</organism>
<sequence>MRLVLLILVVVLLLGAGAWWVWFKPRLPAPEVVATTYAKPVPAPQGPMRVFFLGHSLVNQDMPAMLAQLAPEGHDYNSQLGWGTPMRAHWEEDVEILGFDESNAQTGVFRDAKQAIGSGDYDAVVLTEMVELSDAIKYHDSVKYLGLWADLAHSGNPDAPVYLYETWHWLTDPKGWEIRLQQDLTDLWENRLLLADLARKPDRAVHVIPAGQVLLNFMTTVREAGGVEGITGPEDLFGLDPKGELDPIHMGDLGNYLVALTHYAVLYQKSPVGLPHELLKADGTRAKAPSAKAARLMQEVVWKTVTSYPKTGVPQ</sequence>